<dbReference type="InterPro" id="IPR050570">
    <property type="entry name" value="Cell_wall_metabolism_enzyme"/>
</dbReference>
<dbReference type="Gene3D" id="2.70.70.10">
    <property type="entry name" value="Glucose Permease (Domain IIA)"/>
    <property type="match status" value="1"/>
</dbReference>
<evidence type="ECO:0000313" key="2">
    <source>
        <dbReference type="EMBL" id="KKR30481.1"/>
    </source>
</evidence>
<dbReference type="AlphaFoldDB" id="A0A0G0PZG1"/>
<dbReference type="PATRIC" id="fig|1618552.3.peg.278"/>
<organism evidence="2 3">
    <name type="scientific">Candidatus Woesebacteria bacterium GW2011_GWA1_39_8</name>
    <dbReference type="NCBI Taxonomy" id="1618552"/>
    <lineage>
        <taxon>Bacteria</taxon>
        <taxon>Candidatus Woeseibacteriota</taxon>
    </lineage>
</organism>
<accession>A0A0G0PZG1</accession>
<dbReference type="SUPFAM" id="SSF51261">
    <property type="entry name" value="Duplicated hybrid motif"/>
    <property type="match status" value="1"/>
</dbReference>
<dbReference type="EMBL" id="LBXL01000006">
    <property type="protein sequence ID" value="KKR30481.1"/>
    <property type="molecule type" value="Genomic_DNA"/>
</dbReference>
<dbReference type="PANTHER" id="PTHR21666:SF270">
    <property type="entry name" value="MUREIN HYDROLASE ACTIVATOR ENVC"/>
    <property type="match status" value="1"/>
</dbReference>
<dbReference type="Gene3D" id="6.10.250.3150">
    <property type="match status" value="1"/>
</dbReference>
<protein>
    <recommendedName>
        <fullName evidence="4">Peptidase, M23 family</fullName>
    </recommendedName>
</protein>
<dbReference type="GO" id="GO:0004222">
    <property type="term" value="F:metalloendopeptidase activity"/>
    <property type="evidence" value="ECO:0007669"/>
    <property type="project" value="TreeGrafter"/>
</dbReference>
<keyword evidence="1" id="KW-0175">Coiled coil</keyword>
<dbReference type="InterPro" id="IPR011055">
    <property type="entry name" value="Dup_hybrid_motif"/>
</dbReference>
<evidence type="ECO:0000313" key="3">
    <source>
        <dbReference type="Proteomes" id="UP000034793"/>
    </source>
</evidence>
<evidence type="ECO:0008006" key="4">
    <source>
        <dbReference type="Google" id="ProtNLM"/>
    </source>
</evidence>
<name>A0A0G0PZG1_9BACT</name>
<sequence>MKRKGKLFFLLLLSILVFAGGIFLSGKFTVSAETEAEKLEKLTKEIQQYEQEITKLKSQASTLSNQIAQYDAQIRLTVLKISQTEEKILLLGGRIDQLETSLQALTTAFASRVVRTYKMARFNEPTLMLVLSPDLNSAVSSYHYIQKIQEADRDLLVRLEKAQGEYEEEKVDQEVLQQELEKQKNVLGSQKAAKSTLLEQTKNDEKKYQQLLAAVKSEFEAIQAILAGKGTEEEAGKVSAGQKIATVIQGASCNSSGSHVHFIVGQNGSTQNPFNYLKSGVDFENCSGSSCGSSDGDSFNPGGSWDWPISPKIKFSQGYGSTWAVRNTWVGRIYQFHNGIDINSNSSSEVKAVYSGTLYRGSYGGSGGCRLRYVRIDHDDSDLDTFYLHINY</sequence>
<dbReference type="PANTHER" id="PTHR21666">
    <property type="entry name" value="PEPTIDASE-RELATED"/>
    <property type="match status" value="1"/>
</dbReference>
<feature type="coiled-coil region" evidence="1">
    <location>
        <begin position="32"/>
        <end position="73"/>
    </location>
</feature>
<comment type="caution">
    <text evidence="2">The sequence shown here is derived from an EMBL/GenBank/DDBJ whole genome shotgun (WGS) entry which is preliminary data.</text>
</comment>
<proteinExistence type="predicted"/>
<reference evidence="2 3" key="1">
    <citation type="journal article" date="2015" name="Nature">
        <title>rRNA introns, odd ribosomes, and small enigmatic genomes across a large radiation of phyla.</title>
        <authorList>
            <person name="Brown C.T."/>
            <person name="Hug L.A."/>
            <person name="Thomas B.C."/>
            <person name="Sharon I."/>
            <person name="Castelle C.J."/>
            <person name="Singh A."/>
            <person name="Wilkins M.J."/>
            <person name="Williams K.H."/>
            <person name="Banfield J.F."/>
        </authorList>
    </citation>
    <scope>NUCLEOTIDE SEQUENCE [LARGE SCALE GENOMIC DNA]</scope>
</reference>
<gene>
    <name evidence="2" type="ORF">UT61_C0006G0037</name>
</gene>
<evidence type="ECO:0000256" key="1">
    <source>
        <dbReference type="SAM" id="Coils"/>
    </source>
</evidence>
<dbReference type="Proteomes" id="UP000034793">
    <property type="component" value="Unassembled WGS sequence"/>
</dbReference>
<feature type="coiled-coil region" evidence="1">
    <location>
        <begin position="159"/>
        <end position="218"/>
    </location>
</feature>